<comment type="caution">
    <text evidence="1">The sequence shown here is derived from an EMBL/GenBank/DDBJ whole genome shotgun (WGS) entry which is preliminary data.</text>
</comment>
<dbReference type="EMBL" id="JABWDY010030504">
    <property type="protein sequence ID" value="KAF5185574.1"/>
    <property type="molecule type" value="Genomic_DNA"/>
</dbReference>
<organism evidence="1 2">
    <name type="scientific">Thalictrum thalictroides</name>
    <name type="common">Rue-anemone</name>
    <name type="synonym">Anemone thalictroides</name>
    <dbReference type="NCBI Taxonomy" id="46969"/>
    <lineage>
        <taxon>Eukaryota</taxon>
        <taxon>Viridiplantae</taxon>
        <taxon>Streptophyta</taxon>
        <taxon>Embryophyta</taxon>
        <taxon>Tracheophyta</taxon>
        <taxon>Spermatophyta</taxon>
        <taxon>Magnoliopsida</taxon>
        <taxon>Ranunculales</taxon>
        <taxon>Ranunculaceae</taxon>
        <taxon>Thalictroideae</taxon>
        <taxon>Thalictrum</taxon>
    </lineage>
</organism>
<dbReference type="Proteomes" id="UP000554482">
    <property type="component" value="Unassembled WGS sequence"/>
</dbReference>
<dbReference type="InterPro" id="IPR036691">
    <property type="entry name" value="Endo/exonu/phosph_ase_sf"/>
</dbReference>
<name>A0A7J6VKE4_THATH</name>
<gene>
    <name evidence="1" type="ORF">FRX31_024838</name>
</gene>
<protein>
    <submittedName>
        <fullName evidence="1">Dnase i-like superfamily protein</fullName>
    </submittedName>
</protein>
<dbReference type="Gene3D" id="3.60.10.10">
    <property type="entry name" value="Endonuclease/exonuclease/phosphatase"/>
    <property type="match status" value="1"/>
</dbReference>
<dbReference type="PANTHER" id="PTHR33710">
    <property type="entry name" value="BNAC02G09200D PROTEIN"/>
    <property type="match status" value="1"/>
</dbReference>
<dbReference type="PANTHER" id="PTHR33710:SF64">
    <property type="entry name" value="ENDONUCLEASE_EXONUCLEASE_PHOSPHATASE DOMAIN-CONTAINING PROTEIN"/>
    <property type="match status" value="1"/>
</dbReference>
<dbReference type="OrthoDB" id="684496at2759"/>
<proteinExistence type="predicted"/>
<keyword evidence="2" id="KW-1185">Reference proteome</keyword>
<sequence>MPLCVWNVRGINDPLKAREVNKRRAELKVSVFGLVETKVKKDSFDKIREICCPRWRSIDNYDKHPSGRIWVCWNENEERIGRSLVHPSESSPLTECLLEAGLQDLSFSGFFFTWSNHSEGQARIMSKIDRCLVNSSWSSLFSSQAEFLPHGVSDHSPILLSWFNVERKAFPFRFNNAWLNISGMMEVVLEAWSVPVYANPMQVLLLKQKNLKNKLKEWAKIHCSLLHEKVQQAYEQLENVQRQLQSNPTDVSLGRLEKSLLRKYCNLAEAEHNQIRQQASCDWLTMGDRSTAYFHFAVKERKNRKTIRALDDRLGNKLNTEASIVAEITSYYKELLGTDDLEVDADSIREVFLNCTAARNEWTHKFPLDTKVATIISVGSWNQDVLQLQDHDLKVSILNTKINSRLEMDKIIWLPSKSGRFSVSSAYRITELYPQKFQISDGIALYGIEW</sequence>
<dbReference type="SUPFAM" id="SSF56219">
    <property type="entry name" value="DNase I-like"/>
    <property type="match status" value="1"/>
</dbReference>
<reference evidence="1 2" key="1">
    <citation type="submission" date="2020-06" db="EMBL/GenBank/DDBJ databases">
        <title>Transcriptomic and genomic resources for Thalictrum thalictroides and T. hernandezii: Facilitating candidate gene discovery in an emerging model plant lineage.</title>
        <authorList>
            <person name="Arias T."/>
            <person name="Riano-Pachon D.M."/>
            <person name="Di Stilio V.S."/>
        </authorList>
    </citation>
    <scope>NUCLEOTIDE SEQUENCE [LARGE SCALE GENOMIC DNA]</scope>
    <source>
        <strain evidence="2">cv. WT478/WT964</strain>
        <tissue evidence="1">Leaves</tissue>
    </source>
</reference>
<evidence type="ECO:0000313" key="1">
    <source>
        <dbReference type="EMBL" id="KAF5185574.1"/>
    </source>
</evidence>
<accession>A0A7J6VKE4</accession>
<evidence type="ECO:0000313" key="2">
    <source>
        <dbReference type="Proteomes" id="UP000554482"/>
    </source>
</evidence>
<dbReference type="AlphaFoldDB" id="A0A7J6VKE4"/>